<dbReference type="OrthoDB" id="2690120at2759"/>
<dbReference type="EMBL" id="GL945428">
    <property type="protein sequence ID" value="EGO30617.1"/>
    <property type="molecule type" value="Genomic_DNA"/>
</dbReference>
<dbReference type="Proteomes" id="UP000008064">
    <property type="component" value="Unassembled WGS sequence"/>
</dbReference>
<dbReference type="AlphaFoldDB" id="F8NEI3"/>
<dbReference type="PROSITE" id="PS50013">
    <property type="entry name" value="CHROMO_2"/>
    <property type="match status" value="1"/>
</dbReference>
<dbReference type="RefSeq" id="XP_007312501.1">
    <property type="nucleotide sequence ID" value="XM_007312439.1"/>
</dbReference>
<gene>
    <name evidence="2" type="ORF">SERLADRAFT_344309</name>
</gene>
<feature type="domain" description="Chromo" evidence="1">
    <location>
        <begin position="1"/>
        <end position="55"/>
    </location>
</feature>
<name>F8NEI3_SERL9</name>
<dbReference type="Pfam" id="PF00385">
    <property type="entry name" value="Chromo"/>
    <property type="match status" value="1"/>
</dbReference>
<organism>
    <name type="scientific">Serpula lacrymans var. lacrymans (strain S7.9)</name>
    <name type="common">Dry rot fungus</name>
    <dbReference type="NCBI Taxonomy" id="578457"/>
    <lineage>
        <taxon>Eukaryota</taxon>
        <taxon>Fungi</taxon>
        <taxon>Dikarya</taxon>
        <taxon>Basidiomycota</taxon>
        <taxon>Agaricomycotina</taxon>
        <taxon>Agaricomycetes</taxon>
        <taxon>Agaricomycetidae</taxon>
        <taxon>Boletales</taxon>
        <taxon>Coniophorineae</taxon>
        <taxon>Serpulaceae</taxon>
        <taxon>Serpula</taxon>
    </lineage>
</organism>
<dbReference type="CDD" id="cd00024">
    <property type="entry name" value="CD_CSD"/>
    <property type="match status" value="1"/>
</dbReference>
<sequence>MVDPHLKHGKLEFLVLWKGCGDEDRTWEPEAHLDNSCNAVHKFYSKFYSKNPLAPRKLGGIDSNLFNSLFQPIPKNVTTTSGTLVLVESWALRGG</sequence>
<dbReference type="InterPro" id="IPR023780">
    <property type="entry name" value="Chromo_domain"/>
</dbReference>
<dbReference type="InterPro" id="IPR000953">
    <property type="entry name" value="Chromo/chromo_shadow_dom"/>
</dbReference>
<proteinExistence type="predicted"/>
<evidence type="ECO:0000313" key="2">
    <source>
        <dbReference type="EMBL" id="EGO30617.1"/>
    </source>
</evidence>
<dbReference type="HOGENOM" id="CLU_184675_0_0_1"/>
<reference evidence="2" key="1">
    <citation type="submission" date="2011-04" db="EMBL/GenBank/DDBJ databases">
        <title>Evolution of plant cell wall degrading machinery underlies the functional diversity of forest fungi.</title>
        <authorList>
            <consortium name="US DOE Joint Genome Institute (JGI-PGF)"/>
            <person name="Eastwood D.C."/>
            <person name="Floudas D."/>
            <person name="Binder M."/>
            <person name="Majcherczyk A."/>
            <person name="Schneider P."/>
            <person name="Aerts A."/>
            <person name="Asiegbu F.O."/>
            <person name="Baker S.E."/>
            <person name="Barry K."/>
            <person name="Bendiksby M."/>
            <person name="Blumentritt M."/>
            <person name="Coutinho P.M."/>
            <person name="Cullen D."/>
            <person name="Cullen D."/>
            <person name="Gathman A."/>
            <person name="Goodell B."/>
            <person name="Henrissat B."/>
            <person name="Ihrmark K."/>
            <person name="Kauserud H."/>
            <person name="Kohler A."/>
            <person name="LaButti K."/>
            <person name="Lapidus A."/>
            <person name="Lavin J.L."/>
            <person name="Lee Y.-H."/>
            <person name="Lindquist E."/>
            <person name="Lilly W."/>
            <person name="Lucas S."/>
            <person name="Morin E."/>
            <person name="Murat C."/>
            <person name="Oguiza J.A."/>
            <person name="Park J."/>
            <person name="Pisabarro A.G."/>
            <person name="Riley R."/>
            <person name="Rosling A."/>
            <person name="Salamov A."/>
            <person name="Schmidt O."/>
            <person name="Schmutz J."/>
            <person name="Skrede I."/>
            <person name="Stenlid J."/>
            <person name="Wiebenga A."/>
            <person name="Xie X."/>
            <person name="Kues U."/>
            <person name="Hibbett D.S."/>
            <person name="Hoffmeister D."/>
            <person name="Hogberg N."/>
            <person name="Martin F."/>
            <person name="Grigoriev I.V."/>
            <person name="Watkinson S.C."/>
        </authorList>
    </citation>
    <scope>NUCLEOTIDE SEQUENCE</scope>
    <source>
        <strain evidence="2">S7.9</strain>
    </source>
</reference>
<dbReference type="GO" id="GO:0006338">
    <property type="term" value="P:chromatin remodeling"/>
    <property type="evidence" value="ECO:0007669"/>
    <property type="project" value="UniProtKB-ARBA"/>
</dbReference>
<dbReference type="KEGG" id="sla:SERLADRAFT_344309"/>
<dbReference type="GeneID" id="18809007"/>
<protein>
    <recommendedName>
        <fullName evidence="1">Chromo domain-containing protein</fullName>
    </recommendedName>
</protein>
<evidence type="ECO:0000259" key="1">
    <source>
        <dbReference type="PROSITE" id="PS50013"/>
    </source>
</evidence>
<dbReference type="Gene3D" id="2.40.50.40">
    <property type="match status" value="1"/>
</dbReference>
<dbReference type="SUPFAM" id="SSF54160">
    <property type="entry name" value="Chromo domain-like"/>
    <property type="match status" value="1"/>
</dbReference>
<dbReference type="InterPro" id="IPR016197">
    <property type="entry name" value="Chromo-like_dom_sf"/>
</dbReference>
<accession>F8NEI3</accession>